<organism evidence="14">
    <name type="scientific">hydrothermal vent metagenome</name>
    <dbReference type="NCBI Taxonomy" id="652676"/>
    <lineage>
        <taxon>unclassified sequences</taxon>
        <taxon>metagenomes</taxon>
        <taxon>ecological metagenomes</taxon>
    </lineage>
</organism>
<dbReference type="SUPFAM" id="SSF111369">
    <property type="entry name" value="HlyD-like secretion proteins"/>
    <property type="match status" value="1"/>
</dbReference>
<evidence type="ECO:0000256" key="1">
    <source>
        <dbReference type="ARBA" id="ARBA00004377"/>
    </source>
</evidence>
<evidence type="ECO:0000256" key="3">
    <source>
        <dbReference type="ARBA" id="ARBA00022448"/>
    </source>
</evidence>
<keyword evidence="3" id="KW-0813">Transport</keyword>
<comment type="subcellular location">
    <subcellularLocation>
        <location evidence="1">Cell inner membrane</location>
        <topology evidence="1">Single-pass membrane protein</topology>
    </subcellularLocation>
</comment>
<dbReference type="Gene3D" id="2.40.50.100">
    <property type="match status" value="1"/>
</dbReference>
<dbReference type="Gene3D" id="1.10.287.470">
    <property type="entry name" value="Helix hairpin bin"/>
    <property type="match status" value="1"/>
</dbReference>
<gene>
    <name evidence="14" type="ORF">MNBD_GAMMA04-2302</name>
</gene>
<keyword evidence="4" id="KW-1003">Cell membrane</keyword>
<dbReference type="InterPro" id="IPR058781">
    <property type="entry name" value="HH_AprE-like"/>
</dbReference>
<proteinExistence type="inferred from homology"/>
<feature type="coiled-coil region" evidence="9">
    <location>
        <begin position="205"/>
        <end position="235"/>
    </location>
</feature>
<evidence type="ECO:0000259" key="12">
    <source>
        <dbReference type="Pfam" id="PF25994"/>
    </source>
</evidence>
<keyword evidence="7 11" id="KW-1133">Transmembrane helix</keyword>
<name>A0A3B0WEG1_9ZZZZ</name>
<comment type="similarity">
    <text evidence="2">Belongs to the membrane fusion protein (MFP) (TC 8.A.1) family.</text>
</comment>
<dbReference type="GO" id="GO:0015031">
    <property type="term" value="P:protein transport"/>
    <property type="evidence" value="ECO:0007669"/>
    <property type="project" value="InterPro"/>
</dbReference>
<sequence>MTKANNSPTTKEVPQKNTVEEQTEALKTEQENIVRQKEKIIEQDIAFMSSLSQAALEKPTARSQWLVWIILFVVIWLITWANYAELDKIVRGEGKVVPSTKIQVIQNLEGGIVEEIFVQTGGRVTKGQVLMKLDNTQFSSSFDESEVKEAQLAARAQRLKAEAFNKPFKPHKIAQDSRIQSLYDREHHLYKARARQHKTNDAIIVEQIEQKKLELREAKNQLIQLKRTLQLLREEIALTEPLVNQGIASHVDLLKLQREDNEAYSKLKSVEFSIPKLQSIITEFRSKRTESQERFMNEAHEELNQVLAEISQLEKSKMALADRVTRTEIKSPVDGTIKQIFVNTIGGVIQPGSDIIEIVPENDALVLETKILPADIGFIYEGLTAKVKFTAYDFSIYGGLDGIVTQISADTITDEEGNSFYIARIKTNENHLGSIQTPLYLLPGMTASVDIIVGKHTLLDYLLKPIIKARNQALRES</sequence>
<dbReference type="NCBIfam" id="TIGR01843">
    <property type="entry name" value="type_I_hlyD"/>
    <property type="match status" value="1"/>
</dbReference>
<dbReference type="PRINTS" id="PR01490">
    <property type="entry name" value="RTXTOXIND"/>
</dbReference>
<evidence type="ECO:0000259" key="13">
    <source>
        <dbReference type="Pfam" id="PF26002"/>
    </source>
</evidence>
<protein>
    <submittedName>
        <fullName evidence="14">Type I secretion membrane fusion protein, HlyD family</fullName>
    </submittedName>
</protein>
<feature type="compositionally biased region" description="Polar residues" evidence="10">
    <location>
        <begin position="1"/>
        <end position="17"/>
    </location>
</feature>
<accession>A0A3B0WEG1</accession>
<dbReference type="Pfam" id="PF26002">
    <property type="entry name" value="Beta-barrel_AprE"/>
    <property type="match status" value="1"/>
</dbReference>
<evidence type="ECO:0000256" key="4">
    <source>
        <dbReference type="ARBA" id="ARBA00022475"/>
    </source>
</evidence>
<keyword evidence="9" id="KW-0175">Coiled coil</keyword>
<evidence type="ECO:0000256" key="2">
    <source>
        <dbReference type="ARBA" id="ARBA00009477"/>
    </source>
</evidence>
<keyword evidence="8 11" id="KW-0472">Membrane</keyword>
<dbReference type="EMBL" id="UOFB01000217">
    <property type="protein sequence ID" value="VAW47739.1"/>
    <property type="molecule type" value="Genomic_DNA"/>
</dbReference>
<dbReference type="PANTHER" id="PTHR30386">
    <property type="entry name" value="MEMBRANE FUSION SUBUNIT OF EMRAB-TOLC MULTIDRUG EFFLUX PUMP"/>
    <property type="match status" value="1"/>
</dbReference>
<evidence type="ECO:0000256" key="10">
    <source>
        <dbReference type="SAM" id="MobiDB-lite"/>
    </source>
</evidence>
<evidence type="ECO:0000256" key="9">
    <source>
        <dbReference type="SAM" id="Coils"/>
    </source>
</evidence>
<dbReference type="InterPro" id="IPR010129">
    <property type="entry name" value="T1SS_HlyD"/>
</dbReference>
<keyword evidence="5" id="KW-0997">Cell inner membrane</keyword>
<dbReference type="InterPro" id="IPR050739">
    <property type="entry name" value="MFP"/>
</dbReference>
<feature type="domain" description="AprE-like long alpha-helical hairpin" evidence="12">
    <location>
        <begin position="140"/>
        <end position="322"/>
    </location>
</feature>
<dbReference type="AlphaFoldDB" id="A0A3B0WEG1"/>
<keyword evidence="6 11" id="KW-0812">Transmembrane</keyword>
<dbReference type="Pfam" id="PF25994">
    <property type="entry name" value="HH_AprE"/>
    <property type="match status" value="1"/>
</dbReference>
<feature type="coiled-coil region" evidence="9">
    <location>
        <begin position="296"/>
        <end position="323"/>
    </location>
</feature>
<feature type="region of interest" description="Disordered" evidence="10">
    <location>
        <begin position="1"/>
        <end position="24"/>
    </location>
</feature>
<dbReference type="GO" id="GO:0005886">
    <property type="term" value="C:plasma membrane"/>
    <property type="evidence" value="ECO:0007669"/>
    <property type="project" value="UniProtKB-SubCell"/>
</dbReference>
<reference evidence="14" key="1">
    <citation type="submission" date="2018-06" db="EMBL/GenBank/DDBJ databases">
        <authorList>
            <person name="Zhirakovskaya E."/>
        </authorList>
    </citation>
    <scope>NUCLEOTIDE SEQUENCE</scope>
</reference>
<dbReference type="InterPro" id="IPR058982">
    <property type="entry name" value="Beta-barrel_AprE"/>
</dbReference>
<evidence type="ECO:0000256" key="5">
    <source>
        <dbReference type="ARBA" id="ARBA00022519"/>
    </source>
</evidence>
<dbReference type="PANTHER" id="PTHR30386:SF26">
    <property type="entry name" value="TRANSPORT PROTEIN COMB"/>
    <property type="match status" value="1"/>
</dbReference>
<feature type="domain" description="AprE-like beta-barrel" evidence="13">
    <location>
        <begin position="365"/>
        <end position="453"/>
    </location>
</feature>
<feature type="transmembrane region" description="Helical" evidence="11">
    <location>
        <begin position="65"/>
        <end position="83"/>
    </location>
</feature>
<evidence type="ECO:0000256" key="6">
    <source>
        <dbReference type="ARBA" id="ARBA00022692"/>
    </source>
</evidence>
<evidence type="ECO:0000313" key="14">
    <source>
        <dbReference type="EMBL" id="VAW47739.1"/>
    </source>
</evidence>
<evidence type="ECO:0000256" key="8">
    <source>
        <dbReference type="ARBA" id="ARBA00023136"/>
    </source>
</evidence>
<evidence type="ECO:0000256" key="7">
    <source>
        <dbReference type="ARBA" id="ARBA00022989"/>
    </source>
</evidence>
<evidence type="ECO:0000256" key="11">
    <source>
        <dbReference type="SAM" id="Phobius"/>
    </source>
</evidence>
<dbReference type="Gene3D" id="2.40.30.170">
    <property type="match status" value="1"/>
</dbReference>